<evidence type="ECO:0000313" key="5">
    <source>
        <dbReference type="EMBL" id="MBU9722431.1"/>
    </source>
</evidence>
<sequence length="435" mass="49126">MMFLKGKKERLLEYDVESIGDIDFLAKEGGSSLNNQIEMIDLTKEDLAVVRALQPTIEENLKDLVDKFYKNIETESSLTDIIQDHSSFDRLKKTLTIHIREMFSGVINEEYIQKRLRIAYVHVKIGLETKWYMCSFQDLLLSIIQLIEDGNYRKADAFKAMRAVTKIFNLEQQLVLEAYDQETARIKQEAENQKVELSKEVSTAALSLAAVSEEVNASFQELQSQSEEINRFVTDADHLSTLAEGRSVKGKEHITKHHQNMSKIQHVIDEVREDVAGLLEISKQMQDIINMVTGIAEQTNLLSLNAAIEAARAGEHGKGFSVVADEVRKLSDETKKSVGNVSNLISNTNEQMDKLTDSLERIRSEVNEGNTSMEETQSHFDEILDTLQNSKKQNASIKNEFTDFVQRVNEIGATFDEVAASADKLTGITQELEEA</sequence>
<keyword evidence="1 2" id="KW-0807">Transducer</keyword>
<comment type="caution">
    <text evidence="5">The sequence shown here is derived from an EMBL/GenBank/DDBJ whole genome shotgun (WGS) entry which is preliminary data.</text>
</comment>
<dbReference type="InterPro" id="IPR004089">
    <property type="entry name" value="MCPsignal_dom"/>
</dbReference>
<keyword evidence="3" id="KW-0175">Coiled coil</keyword>
<dbReference type="InterPro" id="IPR012292">
    <property type="entry name" value="Globin/Proto"/>
</dbReference>
<evidence type="ECO:0000313" key="6">
    <source>
        <dbReference type="Proteomes" id="UP000790580"/>
    </source>
</evidence>
<name>A0ABS6JWI0_9BACI</name>
<feature type="coiled-coil region" evidence="3">
    <location>
        <begin position="176"/>
        <end position="207"/>
    </location>
</feature>
<dbReference type="InterPro" id="IPR044398">
    <property type="entry name" value="Globin-sensor_dom"/>
</dbReference>
<dbReference type="Gene3D" id="1.10.490.10">
    <property type="entry name" value="Globins"/>
    <property type="match status" value="1"/>
</dbReference>
<dbReference type="EMBL" id="JAHQCR010000052">
    <property type="protein sequence ID" value="MBU9722431.1"/>
    <property type="molecule type" value="Genomic_DNA"/>
</dbReference>
<feature type="domain" description="Methyl-accepting transducer" evidence="4">
    <location>
        <begin position="183"/>
        <end position="426"/>
    </location>
</feature>
<dbReference type="Pfam" id="PF00015">
    <property type="entry name" value="MCPsignal"/>
    <property type="match status" value="1"/>
</dbReference>
<dbReference type="CDD" id="cd01068">
    <property type="entry name" value="globin_sensor"/>
    <property type="match status" value="1"/>
</dbReference>
<reference evidence="5 6" key="1">
    <citation type="submission" date="2021-06" db="EMBL/GenBank/DDBJ databases">
        <title>Bacillus sp. RD4P76, an endophyte from a halophyte.</title>
        <authorList>
            <person name="Sun J.-Q."/>
        </authorList>
    </citation>
    <scope>NUCLEOTIDE SEQUENCE [LARGE SCALE GENOMIC DNA]</scope>
    <source>
        <strain evidence="5 6">JCM 17098</strain>
    </source>
</reference>
<organism evidence="5 6">
    <name type="scientific">Evansella alkalicola</name>
    <dbReference type="NCBI Taxonomy" id="745819"/>
    <lineage>
        <taxon>Bacteria</taxon>
        <taxon>Bacillati</taxon>
        <taxon>Bacillota</taxon>
        <taxon>Bacilli</taxon>
        <taxon>Bacillales</taxon>
        <taxon>Bacillaceae</taxon>
        <taxon>Evansella</taxon>
    </lineage>
</organism>
<dbReference type="InterPro" id="IPR039379">
    <property type="entry name" value="Protoglobin_sensor_dom"/>
</dbReference>
<gene>
    <name evidence="5" type="ORF">KS407_13415</name>
</gene>
<dbReference type="PROSITE" id="PS50111">
    <property type="entry name" value="CHEMOTAXIS_TRANSDUC_2"/>
    <property type="match status" value="1"/>
</dbReference>
<evidence type="ECO:0000256" key="3">
    <source>
        <dbReference type="SAM" id="Coils"/>
    </source>
</evidence>
<dbReference type="InterPro" id="IPR009050">
    <property type="entry name" value="Globin-like_sf"/>
</dbReference>
<evidence type="ECO:0000256" key="2">
    <source>
        <dbReference type="PROSITE-ProRule" id="PRU00284"/>
    </source>
</evidence>
<protein>
    <submittedName>
        <fullName evidence="5">Globin-coupled sensor protein</fullName>
    </submittedName>
</protein>
<evidence type="ECO:0000259" key="4">
    <source>
        <dbReference type="PROSITE" id="PS50111"/>
    </source>
</evidence>
<dbReference type="Proteomes" id="UP000790580">
    <property type="component" value="Unassembled WGS sequence"/>
</dbReference>
<evidence type="ECO:0000256" key="1">
    <source>
        <dbReference type="ARBA" id="ARBA00023224"/>
    </source>
</evidence>
<feature type="coiled-coil region" evidence="3">
    <location>
        <begin position="345"/>
        <end position="400"/>
    </location>
</feature>
<dbReference type="SUPFAM" id="SSF58104">
    <property type="entry name" value="Methyl-accepting chemotaxis protein (MCP) signaling domain"/>
    <property type="match status" value="1"/>
</dbReference>
<proteinExistence type="predicted"/>
<dbReference type="PANTHER" id="PTHR32089">
    <property type="entry name" value="METHYL-ACCEPTING CHEMOTAXIS PROTEIN MCPB"/>
    <property type="match status" value="1"/>
</dbReference>
<dbReference type="Pfam" id="PF11563">
    <property type="entry name" value="Protoglobin"/>
    <property type="match status" value="1"/>
</dbReference>
<accession>A0ABS6JWI0</accession>
<keyword evidence="6" id="KW-1185">Reference proteome</keyword>
<dbReference type="PANTHER" id="PTHR32089:SF118">
    <property type="entry name" value="HEME-BASED AEROTACTIC TRANSDUCER HEMAT"/>
    <property type="match status" value="1"/>
</dbReference>
<dbReference type="SUPFAM" id="SSF46458">
    <property type="entry name" value="Globin-like"/>
    <property type="match status" value="1"/>
</dbReference>
<dbReference type="SMART" id="SM00283">
    <property type="entry name" value="MA"/>
    <property type="match status" value="1"/>
</dbReference>
<dbReference type="Gene3D" id="1.10.287.950">
    <property type="entry name" value="Methyl-accepting chemotaxis protein"/>
    <property type="match status" value="1"/>
</dbReference>